<protein>
    <submittedName>
        <fullName evidence="1">Uncharacterized protein</fullName>
    </submittedName>
</protein>
<dbReference type="RefSeq" id="WP_139114114.1">
    <property type="nucleotide sequence ID" value="NZ_JACAQV010000006.1"/>
</dbReference>
<dbReference type="Proteomes" id="UP000561369">
    <property type="component" value="Unassembled WGS sequence"/>
</dbReference>
<name>A0A7Y8GAC5_9PSED</name>
<accession>A0A7Y8GAC5</accession>
<dbReference type="EMBL" id="JACAQV010000006">
    <property type="protein sequence ID" value="NWF07214.1"/>
    <property type="molecule type" value="Genomic_DNA"/>
</dbReference>
<gene>
    <name evidence="1" type="ORF">HX810_05995</name>
</gene>
<reference evidence="1 2" key="1">
    <citation type="submission" date="2020-04" db="EMBL/GenBank/DDBJ databases">
        <title>Molecular characterization of pseudomonads from Agaricus bisporus reveal novel blotch 2 pathogens in Western Europe.</title>
        <authorList>
            <person name="Taparia T."/>
            <person name="Krijger M."/>
            <person name="Haynes E."/>
            <person name="Elpinstone J.G."/>
            <person name="Noble R."/>
            <person name="Van Der Wolf J."/>
        </authorList>
    </citation>
    <scope>NUCLEOTIDE SEQUENCE [LARGE SCALE GENOMIC DNA]</scope>
    <source>
        <strain evidence="1 2">IPO3765</strain>
    </source>
</reference>
<sequence>MIRVRSPIAVEDLLDPLRYVRRHICSDWGDVRAEHRRYNNAALELGGYLMPPYTIGDGLDLCSFTEADRNLTACSCWMSTDHRP</sequence>
<dbReference type="AlphaFoldDB" id="A0A7Y8GAC5"/>
<organism evidence="1 2">
    <name type="scientific">Pseudomonas salomonii</name>
    <dbReference type="NCBI Taxonomy" id="191391"/>
    <lineage>
        <taxon>Bacteria</taxon>
        <taxon>Pseudomonadati</taxon>
        <taxon>Pseudomonadota</taxon>
        <taxon>Gammaproteobacteria</taxon>
        <taxon>Pseudomonadales</taxon>
        <taxon>Pseudomonadaceae</taxon>
        <taxon>Pseudomonas</taxon>
    </lineage>
</organism>
<proteinExistence type="predicted"/>
<evidence type="ECO:0000313" key="1">
    <source>
        <dbReference type="EMBL" id="NWF07214.1"/>
    </source>
</evidence>
<comment type="caution">
    <text evidence="1">The sequence shown here is derived from an EMBL/GenBank/DDBJ whole genome shotgun (WGS) entry which is preliminary data.</text>
</comment>
<evidence type="ECO:0000313" key="2">
    <source>
        <dbReference type="Proteomes" id="UP000561369"/>
    </source>
</evidence>